<evidence type="ECO:0000313" key="3">
    <source>
        <dbReference type="Proteomes" id="UP001271769"/>
    </source>
</evidence>
<dbReference type="EMBL" id="JAXCLX010000001">
    <property type="protein sequence ID" value="MDY0870762.1"/>
    <property type="molecule type" value="Genomic_DNA"/>
</dbReference>
<accession>A0ABU5DTY1</accession>
<name>A0ABU5DTY1_9PROT</name>
<proteinExistence type="predicted"/>
<keyword evidence="1" id="KW-0472">Membrane</keyword>
<sequence>MMARIRALLQKSRRAELGSMAVEMALFLFFFSTLFLGTFEVPRYLLIGQKMERAAASMADLVAQIDPAQDNNVLAKINDLFKAASGLMSPYDLDTKGRVIITSLSNPDGTAEKVAWQLMSPGSFTAYSKIGTTGGTPVLPTGMVIREGENIIVAEIVFKYEPLFGSMIYSERTIYTRAFTRPRFSNLTATPK</sequence>
<protein>
    <submittedName>
        <fullName evidence="2">TadE/TadG family type IV pilus assembly protein</fullName>
    </submittedName>
</protein>
<keyword evidence="1" id="KW-0812">Transmembrane</keyword>
<gene>
    <name evidence="2" type="ORF">SMD31_02470</name>
</gene>
<feature type="transmembrane region" description="Helical" evidence="1">
    <location>
        <begin position="21"/>
        <end position="39"/>
    </location>
</feature>
<keyword evidence="1" id="KW-1133">Transmembrane helix</keyword>
<comment type="caution">
    <text evidence="2">The sequence shown here is derived from an EMBL/GenBank/DDBJ whole genome shotgun (WGS) entry which is preliminary data.</text>
</comment>
<evidence type="ECO:0000313" key="2">
    <source>
        <dbReference type="EMBL" id="MDY0870762.1"/>
    </source>
</evidence>
<dbReference type="Proteomes" id="UP001271769">
    <property type="component" value="Unassembled WGS sequence"/>
</dbReference>
<dbReference type="RefSeq" id="WP_320499098.1">
    <property type="nucleotide sequence ID" value="NZ_JAXCLX010000001.1"/>
</dbReference>
<keyword evidence="3" id="KW-1185">Reference proteome</keyword>
<organism evidence="2 3">
    <name type="scientific">Dongia rigui</name>
    <dbReference type="NCBI Taxonomy" id="940149"/>
    <lineage>
        <taxon>Bacteria</taxon>
        <taxon>Pseudomonadati</taxon>
        <taxon>Pseudomonadota</taxon>
        <taxon>Alphaproteobacteria</taxon>
        <taxon>Rhodospirillales</taxon>
        <taxon>Dongiaceae</taxon>
        <taxon>Dongia</taxon>
    </lineage>
</organism>
<reference evidence="2 3" key="1">
    <citation type="journal article" date="2013" name="Antonie Van Leeuwenhoek">
        <title>Dongia rigui sp. nov., isolated from freshwater of a large wetland in Korea.</title>
        <authorList>
            <person name="Baik K.S."/>
            <person name="Hwang Y.M."/>
            <person name="Choi J.S."/>
            <person name="Kwon J."/>
            <person name="Seong C.N."/>
        </authorList>
    </citation>
    <scope>NUCLEOTIDE SEQUENCE [LARGE SCALE GENOMIC DNA]</scope>
    <source>
        <strain evidence="2 3">04SU4-P</strain>
    </source>
</reference>
<evidence type="ECO:0000256" key="1">
    <source>
        <dbReference type="SAM" id="Phobius"/>
    </source>
</evidence>